<accession>A0A1G2Q1Z7</accession>
<protein>
    <submittedName>
        <fullName evidence="1">Uncharacterized protein</fullName>
    </submittedName>
</protein>
<dbReference type="EMBL" id="MHTB01000044">
    <property type="protein sequence ID" value="OHA54597.1"/>
    <property type="molecule type" value="Genomic_DNA"/>
</dbReference>
<evidence type="ECO:0000313" key="1">
    <source>
        <dbReference type="EMBL" id="OHA54597.1"/>
    </source>
</evidence>
<evidence type="ECO:0000313" key="2">
    <source>
        <dbReference type="Proteomes" id="UP000178936"/>
    </source>
</evidence>
<dbReference type="AlphaFoldDB" id="A0A1G2Q1Z7"/>
<sequence>MNSIIFTRPEFDLGTRYLSYWCEELISLARTKGKDVIDLRKRKASREEFESRVKKLNPTFVMINGHGSENCVAGQDNNILVEAGNNEEILFSRVTYAVSCRSAKLLGQLCSKEINTTYVGYKDDFIISMDGTSIGHPLKDNRARPFMEGSNQVVISLLKGHSAQDSSKRSKLVFENHYKRLLASNRDSNARFDAMNIWWDMMNQVCLGDTDRTI</sequence>
<reference evidence="1 2" key="1">
    <citation type="journal article" date="2016" name="Nat. Commun.">
        <title>Thousands of microbial genomes shed light on interconnected biogeochemical processes in an aquifer system.</title>
        <authorList>
            <person name="Anantharaman K."/>
            <person name="Brown C.T."/>
            <person name="Hug L.A."/>
            <person name="Sharon I."/>
            <person name="Castelle C.J."/>
            <person name="Probst A.J."/>
            <person name="Thomas B.C."/>
            <person name="Singh A."/>
            <person name="Wilkins M.J."/>
            <person name="Karaoz U."/>
            <person name="Brodie E.L."/>
            <person name="Williams K.H."/>
            <person name="Hubbard S.S."/>
            <person name="Banfield J.F."/>
        </authorList>
    </citation>
    <scope>NUCLEOTIDE SEQUENCE [LARGE SCALE GENOMIC DNA]</scope>
</reference>
<dbReference type="Proteomes" id="UP000178936">
    <property type="component" value="Unassembled WGS sequence"/>
</dbReference>
<gene>
    <name evidence="1" type="ORF">A2226_00310</name>
</gene>
<comment type="caution">
    <text evidence="1">The sequence shown here is derived from an EMBL/GenBank/DDBJ whole genome shotgun (WGS) entry which is preliminary data.</text>
</comment>
<organism evidence="1 2">
    <name type="scientific">Candidatus Veblenbacteria bacterium RIFOXYA2_FULL_43_9</name>
    <dbReference type="NCBI Taxonomy" id="1802425"/>
    <lineage>
        <taxon>Bacteria</taxon>
        <taxon>Candidatus Vebleniibacteriota</taxon>
    </lineage>
</organism>
<proteinExistence type="predicted"/>
<name>A0A1G2Q1Z7_9BACT</name>